<dbReference type="InterPro" id="IPR014710">
    <property type="entry name" value="RmlC-like_jellyroll"/>
</dbReference>
<evidence type="ECO:0000256" key="2">
    <source>
        <dbReference type="ARBA" id="ARBA00023159"/>
    </source>
</evidence>
<dbReference type="CDD" id="cd05401">
    <property type="entry name" value="NT_GlnE_GlnD_like"/>
    <property type="match status" value="1"/>
</dbReference>
<dbReference type="SUPFAM" id="SSF81301">
    <property type="entry name" value="Nucleotidyltransferase"/>
    <property type="match status" value="1"/>
</dbReference>
<dbReference type="InterPro" id="IPR043519">
    <property type="entry name" value="NT_sf"/>
</dbReference>
<dbReference type="Proteomes" id="UP000306477">
    <property type="component" value="Unassembled WGS sequence"/>
</dbReference>
<feature type="domain" description="Cyclic nucleotide-binding" evidence="4">
    <location>
        <begin position="1"/>
        <end position="74"/>
    </location>
</feature>
<dbReference type="Pfam" id="PF00027">
    <property type="entry name" value="cNMP_binding"/>
    <property type="match status" value="1"/>
</dbReference>
<dbReference type="Pfam" id="PF03445">
    <property type="entry name" value="DUF294"/>
    <property type="match status" value="1"/>
</dbReference>
<dbReference type="InterPro" id="IPR000595">
    <property type="entry name" value="cNMP-bd_dom"/>
</dbReference>
<evidence type="ECO:0000313" key="6">
    <source>
        <dbReference type="EMBL" id="THE09715.1"/>
    </source>
</evidence>
<proteinExistence type="predicted"/>
<feature type="domain" description="CBS" evidence="5">
    <location>
        <begin position="151"/>
        <end position="206"/>
    </location>
</feature>
<evidence type="ECO:0000256" key="3">
    <source>
        <dbReference type="PROSITE-ProRule" id="PRU00703"/>
    </source>
</evidence>
<dbReference type="CDD" id="cd00038">
    <property type="entry name" value="CAP_ED"/>
    <property type="match status" value="1"/>
</dbReference>
<dbReference type="SUPFAM" id="SSF51206">
    <property type="entry name" value="cAMP-binding domain-like"/>
    <property type="match status" value="1"/>
</dbReference>
<keyword evidence="1 3" id="KW-0129">CBS domain</keyword>
<feature type="domain" description="CBS" evidence="5">
    <location>
        <begin position="215"/>
        <end position="272"/>
    </location>
</feature>
<organism evidence="6 7">
    <name type="scientific">Bacillus timonensis</name>
    <dbReference type="NCBI Taxonomy" id="1033734"/>
    <lineage>
        <taxon>Bacteria</taxon>
        <taxon>Bacillati</taxon>
        <taxon>Bacillota</taxon>
        <taxon>Bacilli</taxon>
        <taxon>Bacillales</taxon>
        <taxon>Bacillaceae</taxon>
        <taxon>Bacillus</taxon>
    </lineage>
</organism>
<evidence type="ECO:0000313" key="7">
    <source>
        <dbReference type="Proteomes" id="UP000306477"/>
    </source>
</evidence>
<comment type="caution">
    <text evidence="6">The sequence shown here is derived from an EMBL/GenBank/DDBJ whole genome shotgun (WGS) entry which is preliminary data.</text>
</comment>
<dbReference type="SUPFAM" id="SSF54631">
    <property type="entry name" value="CBS-domain pair"/>
    <property type="match status" value="1"/>
</dbReference>
<dbReference type="STRING" id="1033734.GCA_000285535_02513"/>
<dbReference type="PROSITE" id="PS50042">
    <property type="entry name" value="CNMP_BINDING_3"/>
    <property type="match status" value="1"/>
</dbReference>
<dbReference type="AlphaFoldDB" id="A0A4S3PL18"/>
<evidence type="ECO:0000259" key="4">
    <source>
        <dbReference type="PROSITE" id="PS50042"/>
    </source>
</evidence>
<dbReference type="InterPro" id="IPR051257">
    <property type="entry name" value="Diverse_CBS-Domain"/>
</dbReference>
<protein>
    <submittedName>
        <fullName evidence="6">CBS domain-containing protein</fullName>
    </submittedName>
</protein>
<dbReference type="PROSITE" id="PS51371">
    <property type="entry name" value="CBS"/>
    <property type="match status" value="2"/>
</dbReference>
<keyword evidence="7" id="KW-1185">Reference proteome</keyword>
<dbReference type="SMART" id="SM00116">
    <property type="entry name" value="CBS"/>
    <property type="match status" value="2"/>
</dbReference>
<dbReference type="PANTHER" id="PTHR43080">
    <property type="entry name" value="CBS DOMAIN-CONTAINING PROTEIN CBSX3, MITOCHONDRIAL"/>
    <property type="match status" value="1"/>
</dbReference>
<keyword evidence="2" id="KW-0010">Activator</keyword>
<dbReference type="InterPro" id="IPR018490">
    <property type="entry name" value="cNMP-bd_dom_sf"/>
</dbReference>
<dbReference type="PANTHER" id="PTHR43080:SF2">
    <property type="entry name" value="CBS DOMAIN-CONTAINING PROTEIN"/>
    <property type="match status" value="1"/>
</dbReference>
<name>A0A4S3PL18_9BACI</name>
<dbReference type="Gene3D" id="3.10.580.10">
    <property type="entry name" value="CBS-domain"/>
    <property type="match status" value="1"/>
</dbReference>
<dbReference type="InterPro" id="IPR000644">
    <property type="entry name" value="CBS_dom"/>
</dbReference>
<dbReference type="InterPro" id="IPR005105">
    <property type="entry name" value="GlnD_Uridyltrans_N"/>
</dbReference>
<dbReference type="OrthoDB" id="9810963at2"/>
<dbReference type="Pfam" id="PF00571">
    <property type="entry name" value="CBS"/>
    <property type="match status" value="2"/>
</dbReference>
<dbReference type="GO" id="GO:0008773">
    <property type="term" value="F:[protein-PII] uridylyltransferase activity"/>
    <property type="evidence" value="ECO:0007669"/>
    <property type="project" value="InterPro"/>
</dbReference>
<accession>A0A4S3PL18</accession>
<reference evidence="6 7" key="1">
    <citation type="journal article" date="2019" name="Indoor Air">
        <title>Impacts of indoor surface finishes on bacterial viability.</title>
        <authorList>
            <person name="Hu J."/>
            <person name="Maamar S.B."/>
            <person name="Glawe A.J."/>
            <person name="Gottel N."/>
            <person name="Gilbert J.A."/>
            <person name="Hartmann E.M."/>
        </authorList>
    </citation>
    <scope>NUCLEOTIDE SEQUENCE [LARGE SCALE GENOMIC DNA]</scope>
    <source>
        <strain evidence="6 7">AF060A6</strain>
    </source>
</reference>
<evidence type="ECO:0000256" key="1">
    <source>
        <dbReference type="ARBA" id="ARBA00023122"/>
    </source>
</evidence>
<dbReference type="InterPro" id="IPR046342">
    <property type="entry name" value="CBS_dom_sf"/>
</dbReference>
<gene>
    <name evidence="6" type="ORF">E1I69_21325</name>
</gene>
<evidence type="ECO:0000259" key="5">
    <source>
        <dbReference type="PROSITE" id="PS51371"/>
    </source>
</evidence>
<dbReference type="EMBL" id="SLUB01000066">
    <property type="protein sequence ID" value="THE09715.1"/>
    <property type="molecule type" value="Genomic_DNA"/>
</dbReference>
<sequence>MEVFEFLAFCQQKTYKQSDLLFHANEQREGILLLLSGVVEVFVGPSENREVLEIIKPGELIGLSNIADLIGGPKRDMEYRVGVIATEAGQCLFIPNLVIQKRLHDPNFHQYLFTQLAIRLKEIYGSLAEQVMITRKAKDSGSLVRRVQDVMTTSLVTVDRSTVCSTVAQQMTERRTSSVLVVENKRLLGIITERDLVSRVIYERKNGNTNASEFMTKNPITISKYAYCYEALSTFILHGVKHLPVIEENEVVGIITISDVLRQNTDSMMRPIKTIEMATRETLPTVKTAIYDVVDALLQDGVPIFKVLDSVTKLFDRLVKRCIELAIEELSKGDGKLPPTKFCFYQMGSAGREEQFLLTDQDHFLVYENSSLEVNDYFSKLGEEIVRLLEKAGYARCLGDMMASNPSWRGSVETWMGRVQTWVSQATNQNMLLAQNFFSYRFLYGDEELNLEFETQLFEKMKHAKIFLFRLHEQEHHIPSLEQPIRALFKLDRKQLDIKKEILFPYHHGLQILSLEYGIISGTPFQRIDRLVEKKAFSPSFGKDVKAAASDVMRFYVNQRWHHFKNKEKLTSILHFSHLTTKEKEELILSVKILKEMQTLVNAHFQI</sequence>
<dbReference type="CDD" id="cd04587">
    <property type="entry name" value="CBS_pair_CAP-ED_NT_Pol-beta-like_DUF294_assoc"/>
    <property type="match status" value="1"/>
</dbReference>
<dbReference type="InterPro" id="IPR018821">
    <property type="entry name" value="DUF294_put_nucleoTrafse_sb-bd"/>
</dbReference>
<dbReference type="Gene3D" id="2.60.120.10">
    <property type="entry name" value="Jelly Rolls"/>
    <property type="match status" value="1"/>
</dbReference>
<dbReference type="Pfam" id="PF10335">
    <property type="entry name" value="DUF294_C"/>
    <property type="match status" value="1"/>
</dbReference>